<dbReference type="PANTHER" id="PTHR42939">
    <property type="entry name" value="ABC TRANSPORTER ATP-BINDING PROTEIN ALBC-RELATED"/>
    <property type="match status" value="1"/>
</dbReference>
<keyword evidence="3" id="KW-0067">ATP-binding</keyword>
<evidence type="ECO:0000313" key="5">
    <source>
        <dbReference type="EMBL" id="CCI84848.1"/>
    </source>
</evidence>
<dbReference type="InterPro" id="IPR025302">
    <property type="entry name" value="DrrA1/2-like_C"/>
</dbReference>
<feature type="domain" description="ABC transporter" evidence="4">
    <location>
        <begin position="2"/>
        <end position="228"/>
    </location>
</feature>
<evidence type="ECO:0000256" key="3">
    <source>
        <dbReference type="ARBA" id="ARBA00022840"/>
    </source>
</evidence>
<evidence type="ECO:0000256" key="2">
    <source>
        <dbReference type="ARBA" id="ARBA00022741"/>
    </source>
</evidence>
<dbReference type="Proteomes" id="UP000009311">
    <property type="component" value="Unassembled WGS sequence"/>
</dbReference>
<keyword evidence="1" id="KW-0813">Transport</keyword>
<sequence length="299" mass="33744">MLEIKNLNKKYGDKQVLFDIDLIAKDGRIIGLIGKNGSGKTTLFHSILKFVKYQGEIKINGHDFSPADYNQIGYLPEERSLLQKLTIYDQVRFLASLNGLKNQETKARLDQWFDKLQVKGKSSDKIKTLSKGNQQKVQLIATLIHDPSLVILDEPFSGLDPVNVDLMKKVILELKKHGATVIFSDHNMGNVEELCDDIIMINNGHVVLNGTINEVRESYGLTRLFIRTDKSKEELAQLPGVEEVHPLNDGSYKLILTDQSYGPELFQILSSGQYIRTFSQEPPTLEEIFKLKAGGKENE</sequence>
<dbReference type="AlphaFoldDB" id="I7LDF3"/>
<dbReference type="PROSITE" id="PS00211">
    <property type="entry name" value="ABC_TRANSPORTER_1"/>
    <property type="match status" value="1"/>
</dbReference>
<dbReference type="OrthoDB" id="9801987at2"/>
<dbReference type="PROSITE" id="PS50893">
    <property type="entry name" value="ABC_TRANSPORTER_2"/>
    <property type="match status" value="1"/>
</dbReference>
<dbReference type="Gene3D" id="3.40.50.300">
    <property type="entry name" value="P-loop containing nucleotide triphosphate hydrolases"/>
    <property type="match status" value="1"/>
</dbReference>
<proteinExistence type="predicted"/>
<keyword evidence="6" id="KW-1185">Reference proteome</keyword>
<dbReference type="InterPro" id="IPR027417">
    <property type="entry name" value="P-loop_NTPase"/>
</dbReference>
<name>I7LDF3_9LACO</name>
<reference evidence="5 6" key="1">
    <citation type="submission" date="2012-06" db="EMBL/GenBank/DDBJ databases">
        <title>Draft Genome Sequence of Lactobacillus pasteurii CRBIP 24.76T.</title>
        <authorList>
            <person name="Cousin S."/>
            <person name="Bouchier C."/>
            <person name="Loux V."/>
            <person name="Ma L."/>
            <person name="Creno S."/>
            <person name="Bizet C."/>
            <person name="Clermont D."/>
        </authorList>
    </citation>
    <scope>NUCLEOTIDE SEQUENCE [LARGE SCALE GENOMIC DNA]</scope>
    <source>
        <strain evidence="6">CRBIP 24.76T</strain>
    </source>
</reference>
<dbReference type="SUPFAM" id="SSF52540">
    <property type="entry name" value="P-loop containing nucleoside triphosphate hydrolases"/>
    <property type="match status" value="1"/>
</dbReference>
<organism evidence="5 6">
    <name type="scientific">Lactobacillus pasteurii DSM 23907 = CRBIP 24.76</name>
    <dbReference type="NCBI Taxonomy" id="1423790"/>
    <lineage>
        <taxon>Bacteria</taxon>
        <taxon>Bacillati</taxon>
        <taxon>Bacillota</taxon>
        <taxon>Bacilli</taxon>
        <taxon>Lactobacillales</taxon>
        <taxon>Lactobacillaceae</taxon>
        <taxon>Lactobacillus</taxon>
    </lineage>
</organism>
<dbReference type="GO" id="GO:0016887">
    <property type="term" value="F:ATP hydrolysis activity"/>
    <property type="evidence" value="ECO:0007669"/>
    <property type="project" value="InterPro"/>
</dbReference>
<evidence type="ECO:0000259" key="4">
    <source>
        <dbReference type="PROSITE" id="PS50893"/>
    </source>
</evidence>
<evidence type="ECO:0000313" key="6">
    <source>
        <dbReference type="Proteomes" id="UP000009311"/>
    </source>
</evidence>
<dbReference type="InterPro" id="IPR017871">
    <property type="entry name" value="ABC_transporter-like_CS"/>
</dbReference>
<dbReference type="Pfam" id="PF00005">
    <property type="entry name" value="ABC_tran"/>
    <property type="match status" value="1"/>
</dbReference>
<dbReference type="STRING" id="1423790.BN53_01855"/>
<evidence type="ECO:0000256" key="1">
    <source>
        <dbReference type="ARBA" id="ARBA00022448"/>
    </source>
</evidence>
<dbReference type="InterPro" id="IPR003593">
    <property type="entry name" value="AAA+_ATPase"/>
</dbReference>
<dbReference type="GO" id="GO:0005524">
    <property type="term" value="F:ATP binding"/>
    <property type="evidence" value="ECO:0007669"/>
    <property type="project" value="UniProtKB-KW"/>
</dbReference>
<dbReference type="RefSeq" id="WP_009559401.1">
    <property type="nucleotide sequence ID" value="NZ_AYZN01000002.1"/>
</dbReference>
<protein>
    <submittedName>
        <fullName evidence="5">ABC transporter ATPase component</fullName>
    </submittedName>
</protein>
<dbReference type="PANTHER" id="PTHR42939:SF1">
    <property type="entry name" value="ABC TRANSPORTER ATP-BINDING PROTEIN ALBC-RELATED"/>
    <property type="match status" value="1"/>
</dbReference>
<dbReference type="eggNOG" id="COG4152">
    <property type="taxonomic scope" value="Bacteria"/>
</dbReference>
<accession>I7LDF3</accession>
<dbReference type="InterPro" id="IPR051782">
    <property type="entry name" value="ABC_Transporter_VariousFunc"/>
</dbReference>
<gene>
    <name evidence="5" type="ORF">BN53_01855</name>
</gene>
<keyword evidence="2" id="KW-0547">Nucleotide-binding</keyword>
<dbReference type="PATRIC" id="fig|1423790.3.peg.939"/>
<dbReference type="SMART" id="SM00382">
    <property type="entry name" value="AAA"/>
    <property type="match status" value="1"/>
</dbReference>
<comment type="caution">
    <text evidence="5">The sequence shown here is derived from an EMBL/GenBank/DDBJ whole genome shotgun (WGS) entry which is preliminary data.</text>
</comment>
<dbReference type="InterPro" id="IPR003439">
    <property type="entry name" value="ABC_transporter-like_ATP-bd"/>
</dbReference>
<dbReference type="Pfam" id="PF13732">
    <property type="entry name" value="DrrA1-3_C"/>
    <property type="match status" value="1"/>
</dbReference>
<dbReference type="EMBL" id="CAKD01000013">
    <property type="protein sequence ID" value="CCI84848.1"/>
    <property type="molecule type" value="Genomic_DNA"/>
</dbReference>